<sequence>MKKFSVIAFVGLAGIGLVSCSDNNRKPHRVYMPDMFYSRAYETYGQRDSSVFTENPNDAGEKVFYNNQPVSGTISRGEDMPFDIPKDKPGDTTNYVVAKAFQNPEPALDTKTHAETERLYLIYCGICHGAKLDGNGPLYKGGDGPFPAKPADFIAGAKYLAMPDGQMFYSVTYGFNMMGSYASQLSRKQRWDIIHYIKGKQAEATKPAATATSDSSAVAKK</sequence>
<evidence type="ECO:0000256" key="3">
    <source>
        <dbReference type="ARBA" id="ARBA00023004"/>
    </source>
</evidence>
<dbReference type="GO" id="GO:0020037">
    <property type="term" value="F:heme binding"/>
    <property type="evidence" value="ECO:0007669"/>
    <property type="project" value="InterPro"/>
</dbReference>
<dbReference type="Proteomes" id="UP000292424">
    <property type="component" value="Chromosome"/>
</dbReference>
<proteinExistence type="predicted"/>
<dbReference type="SUPFAM" id="SSF46626">
    <property type="entry name" value="Cytochrome c"/>
    <property type="match status" value="1"/>
</dbReference>
<dbReference type="GO" id="GO:0046872">
    <property type="term" value="F:metal ion binding"/>
    <property type="evidence" value="ECO:0007669"/>
    <property type="project" value="UniProtKB-KW"/>
</dbReference>
<dbReference type="GO" id="GO:0009055">
    <property type="term" value="F:electron transfer activity"/>
    <property type="evidence" value="ECO:0007669"/>
    <property type="project" value="InterPro"/>
</dbReference>
<dbReference type="OrthoDB" id="9796771at2"/>
<dbReference type="PANTHER" id="PTHR40394:SF2">
    <property type="entry name" value="QUINOL:CYTOCHROME C OXIDOREDUCTASE MEMBRANE PROTEIN"/>
    <property type="match status" value="1"/>
</dbReference>
<dbReference type="KEGG" id="arac:E0W69_017965"/>
<protein>
    <submittedName>
        <fullName evidence="6">Cytochrome c</fullName>
    </submittedName>
</protein>
<evidence type="ECO:0000256" key="4">
    <source>
        <dbReference type="PROSITE-ProRule" id="PRU00433"/>
    </source>
</evidence>
<dbReference type="RefSeq" id="WP_131331442.1">
    <property type="nucleotide sequence ID" value="NZ_CP044016.1"/>
</dbReference>
<dbReference type="Pfam" id="PF13442">
    <property type="entry name" value="Cytochrome_CBB3"/>
    <property type="match status" value="1"/>
</dbReference>
<dbReference type="PROSITE" id="PS51257">
    <property type="entry name" value="PROKAR_LIPOPROTEIN"/>
    <property type="match status" value="1"/>
</dbReference>
<feature type="domain" description="Cytochrome c" evidence="5">
    <location>
        <begin position="111"/>
        <end position="201"/>
    </location>
</feature>
<organism evidence="6 7">
    <name type="scientific">Rhizosphaericola mali</name>
    <dbReference type="NCBI Taxonomy" id="2545455"/>
    <lineage>
        <taxon>Bacteria</taxon>
        <taxon>Pseudomonadati</taxon>
        <taxon>Bacteroidota</taxon>
        <taxon>Chitinophagia</taxon>
        <taxon>Chitinophagales</taxon>
        <taxon>Chitinophagaceae</taxon>
        <taxon>Rhizosphaericola</taxon>
    </lineage>
</organism>
<gene>
    <name evidence="6" type="ORF">E0W69_017965</name>
</gene>
<evidence type="ECO:0000259" key="5">
    <source>
        <dbReference type="PROSITE" id="PS51007"/>
    </source>
</evidence>
<dbReference type="Gene3D" id="1.10.760.10">
    <property type="entry name" value="Cytochrome c-like domain"/>
    <property type="match status" value="1"/>
</dbReference>
<keyword evidence="1 4" id="KW-0349">Heme</keyword>
<dbReference type="PROSITE" id="PS51007">
    <property type="entry name" value="CYTC"/>
    <property type="match status" value="1"/>
</dbReference>
<dbReference type="InterPro" id="IPR009056">
    <property type="entry name" value="Cyt_c-like_dom"/>
</dbReference>
<keyword evidence="2 4" id="KW-0479">Metal-binding</keyword>
<reference evidence="6 7" key="1">
    <citation type="submission" date="2019-09" db="EMBL/GenBank/DDBJ databases">
        <title>Complete genome sequence of Arachidicoccus sp. B3-10 isolated from apple orchard soil.</title>
        <authorList>
            <person name="Kim H.S."/>
            <person name="Han K.-I."/>
            <person name="Suh M.K."/>
            <person name="Lee K.C."/>
            <person name="Eom M.K."/>
            <person name="Kim J.-S."/>
            <person name="Kang S.W."/>
            <person name="Sin Y."/>
            <person name="Lee J.-S."/>
        </authorList>
    </citation>
    <scope>NUCLEOTIDE SEQUENCE [LARGE SCALE GENOMIC DNA]</scope>
    <source>
        <strain evidence="6 7">B3-10</strain>
    </source>
</reference>
<evidence type="ECO:0000313" key="7">
    <source>
        <dbReference type="Proteomes" id="UP000292424"/>
    </source>
</evidence>
<dbReference type="InterPro" id="IPR036909">
    <property type="entry name" value="Cyt_c-like_dom_sf"/>
</dbReference>
<evidence type="ECO:0000313" key="6">
    <source>
        <dbReference type="EMBL" id="QES90461.1"/>
    </source>
</evidence>
<evidence type="ECO:0000256" key="1">
    <source>
        <dbReference type="ARBA" id="ARBA00022617"/>
    </source>
</evidence>
<dbReference type="AlphaFoldDB" id="A0A5P2GFQ5"/>
<dbReference type="EMBL" id="CP044016">
    <property type="protein sequence ID" value="QES90461.1"/>
    <property type="molecule type" value="Genomic_DNA"/>
</dbReference>
<accession>A0A5P2GFQ5</accession>
<dbReference type="PANTHER" id="PTHR40394">
    <property type="entry name" value="LIPOPROTEIN-RELATED"/>
    <property type="match status" value="1"/>
</dbReference>
<keyword evidence="7" id="KW-1185">Reference proteome</keyword>
<keyword evidence="3 4" id="KW-0408">Iron</keyword>
<evidence type="ECO:0000256" key="2">
    <source>
        <dbReference type="ARBA" id="ARBA00022723"/>
    </source>
</evidence>
<name>A0A5P2GFQ5_9BACT</name>